<evidence type="ECO:0000256" key="1">
    <source>
        <dbReference type="SAM" id="SignalP"/>
    </source>
</evidence>
<dbReference type="RefSeq" id="WP_117899964.1">
    <property type="nucleotide sequence ID" value="NZ_QSHQ01000084.1"/>
</dbReference>
<dbReference type="Proteomes" id="UP000285305">
    <property type="component" value="Unassembled WGS sequence"/>
</dbReference>
<dbReference type="Pfam" id="PF16306">
    <property type="entry name" value="DUF4948"/>
    <property type="match status" value="1"/>
</dbReference>
<evidence type="ECO:0000313" key="3">
    <source>
        <dbReference type="Proteomes" id="UP000285305"/>
    </source>
</evidence>
<accession>A0A413ZGI9</accession>
<dbReference type="InterPro" id="IPR032541">
    <property type="entry name" value="DUF4948"/>
</dbReference>
<organism evidence="2 3">
    <name type="scientific">Bacteroides stercoris</name>
    <dbReference type="NCBI Taxonomy" id="46506"/>
    <lineage>
        <taxon>Bacteria</taxon>
        <taxon>Pseudomonadati</taxon>
        <taxon>Bacteroidota</taxon>
        <taxon>Bacteroidia</taxon>
        <taxon>Bacteroidales</taxon>
        <taxon>Bacteroidaceae</taxon>
        <taxon>Bacteroides</taxon>
    </lineage>
</organism>
<name>A0A413ZGI9_BACSE</name>
<reference evidence="2 3" key="1">
    <citation type="submission" date="2018-08" db="EMBL/GenBank/DDBJ databases">
        <title>A genome reference for cultivated species of the human gut microbiota.</title>
        <authorList>
            <person name="Zou Y."/>
            <person name="Xue W."/>
            <person name="Luo G."/>
        </authorList>
    </citation>
    <scope>NUCLEOTIDE SEQUENCE [LARGE SCALE GENOMIC DNA]</scope>
    <source>
        <strain evidence="2 3">AM36-9BH</strain>
    </source>
</reference>
<sequence length="197" mass="22491">MKIPITILLLASLFAASCGEPPMPPSDEEMIRHFATHEAAFRKVYEIMSESSEGSFHYPPLPPEEVIILDSIGQESELPDELSEEQDIPVYGLLKPDRIQLDSLLSEIGCGLVLVDRREWETADSVYVSLVMPYYSHGIVDAGTSKSFVYDPGLRNRRNIRITEHGDLNEIYRRTYNDTTLYKPVKEGWYIELDHSR</sequence>
<comment type="caution">
    <text evidence="2">The sequence shown here is derived from an EMBL/GenBank/DDBJ whole genome shotgun (WGS) entry which is preliminary data.</text>
</comment>
<dbReference type="AlphaFoldDB" id="A0A413ZGI9"/>
<dbReference type="PROSITE" id="PS51257">
    <property type="entry name" value="PROKAR_LIPOPROTEIN"/>
    <property type="match status" value="1"/>
</dbReference>
<gene>
    <name evidence="2" type="ORF">DW853_18510</name>
</gene>
<protein>
    <submittedName>
        <fullName evidence="2">DUF4948 domain-containing protein</fullName>
    </submittedName>
</protein>
<keyword evidence="1" id="KW-0732">Signal</keyword>
<feature type="chain" id="PRO_5018965077" evidence="1">
    <location>
        <begin position="19"/>
        <end position="197"/>
    </location>
</feature>
<feature type="signal peptide" evidence="1">
    <location>
        <begin position="1"/>
        <end position="18"/>
    </location>
</feature>
<evidence type="ECO:0000313" key="2">
    <source>
        <dbReference type="EMBL" id="RHC22546.1"/>
    </source>
</evidence>
<proteinExistence type="predicted"/>
<dbReference type="EMBL" id="QSHQ01000084">
    <property type="protein sequence ID" value="RHC22546.1"/>
    <property type="molecule type" value="Genomic_DNA"/>
</dbReference>